<evidence type="ECO:0000259" key="3">
    <source>
        <dbReference type="PROSITE" id="PS51272"/>
    </source>
</evidence>
<keyword evidence="1" id="KW-0677">Repeat</keyword>
<organism evidence="4 5">
    <name type="scientific">Desulforamulus putei DSM 12395</name>
    <dbReference type="NCBI Taxonomy" id="1121429"/>
    <lineage>
        <taxon>Bacteria</taxon>
        <taxon>Bacillati</taxon>
        <taxon>Bacillota</taxon>
        <taxon>Clostridia</taxon>
        <taxon>Eubacteriales</taxon>
        <taxon>Peptococcaceae</taxon>
        <taxon>Desulforamulus</taxon>
    </lineage>
</organism>
<feature type="domain" description="SLH" evidence="3">
    <location>
        <begin position="152"/>
        <end position="215"/>
    </location>
</feature>
<dbReference type="InterPro" id="IPR001119">
    <property type="entry name" value="SLH_dom"/>
</dbReference>
<dbReference type="PROSITE" id="PS51272">
    <property type="entry name" value="SLH"/>
    <property type="match status" value="3"/>
</dbReference>
<sequence>MLRIKLCLLVTLVLSLATFTSAWAASPYLFRDTSGKWWEQSVAECSAAELVGGRGNGIFAPKDSVTQVEAIIFLNRALGHRTEADNYSMSQGGYNFPATFPAWAQRNVAFAADKGYISKAGIPSIQPKKAATRAEIAVLFANALKLSADGYQLNFKDNAAIPANLQTYIAAAVKHGIMAGRTDNTFDPNANVTRAEMAAIIARLVENGKINPNPNKYFIARLSAVDVAGKKITVARGGQTLTLSLQNEALLYRAGKSSLLNAFKASENVKVILDSTGKVAYMAYTAASTPSGSVSVTTGYTGTIRGLLSGSQWMLSFQPDAGSLTSFPLSGTVKITQNGLTRDLTALTSGARAEIKVTGGSVSEINLLSNVPTGNERRGYVVNMYLDYFTVRYDDGTSEEINKSNVSGTFYQLSRGQRISLTKVGNIVTGIVPLNEPKKLFGEVVSVGSSSITIEDGDGYERIVDLASGYRVKDKDGDSINLDDIDKEDSVAIELNTQDKAITIQLTDGSSSSSVLEGEVLEVDASGSWSIKIEKIDGTEKTYDVEDDVDVYEDGDSIDFDDIRKGDYVKLKLNSSNDVTRIDVMDYEIVEGEVTDVDTSGDWSITIEDDGREKTYDVSDDVYVYEGSRSRDFDDIEEDKDYVKLIINDNDEVIKISILDGSSSDDTYDGIITGLDLDDDEVTIKVDGRTKTYDLANNVKVIKDDEDLDLDEILIGSEVEFEVDDGEVVEIEITDDEDVTVEGELYDVKSGYIYLEQDNGTSSGVRHKLYFASSVSLKDKNNRTIDEDDLDDYEGKEVTIQLDNGKIKSLKVTE</sequence>
<dbReference type="EMBL" id="FQUY01000014">
    <property type="protein sequence ID" value="SHF18794.1"/>
    <property type="molecule type" value="Genomic_DNA"/>
</dbReference>
<dbReference type="Proteomes" id="UP000184148">
    <property type="component" value="Unassembled WGS sequence"/>
</dbReference>
<dbReference type="RefSeq" id="WP_073239268.1">
    <property type="nucleotide sequence ID" value="NZ_FQUY01000014.1"/>
</dbReference>
<feature type="domain" description="SLH" evidence="3">
    <location>
        <begin position="25"/>
        <end position="88"/>
    </location>
</feature>
<name>A0A1M4ZLB2_9FIRM</name>
<dbReference type="STRING" id="1121429.SAMN02745133_02017"/>
<feature type="domain" description="SLH" evidence="3">
    <location>
        <begin position="91"/>
        <end position="150"/>
    </location>
</feature>
<protein>
    <submittedName>
        <fullName evidence="4">S-layer homology domain-containing protein</fullName>
    </submittedName>
</protein>
<feature type="chain" id="PRO_5012747861" evidence="2">
    <location>
        <begin position="25"/>
        <end position="814"/>
    </location>
</feature>
<dbReference type="AlphaFoldDB" id="A0A1M4ZLB2"/>
<evidence type="ECO:0000256" key="2">
    <source>
        <dbReference type="SAM" id="SignalP"/>
    </source>
</evidence>
<keyword evidence="2" id="KW-0732">Signal</keyword>
<evidence type="ECO:0000256" key="1">
    <source>
        <dbReference type="ARBA" id="ARBA00022737"/>
    </source>
</evidence>
<gene>
    <name evidence="4" type="ORF">SAMN02745133_02017</name>
</gene>
<feature type="signal peptide" evidence="2">
    <location>
        <begin position="1"/>
        <end position="24"/>
    </location>
</feature>
<evidence type="ECO:0000313" key="5">
    <source>
        <dbReference type="Proteomes" id="UP000184148"/>
    </source>
</evidence>
<accession>A0A1M4ZLB2</accession>
<proteinExistence type="predicted"/>
<dbReference type="Pfam" id="PF00395">
    <property type="entry name" value="SLH"/>
    <property type="match status" value="2"/>
</dbReference>
<keyword evidence="5" id="KW-1185">Reference proteome</keyword>
<reference evidence="5" key="1">
    <citation type="submission" date="2016-11" db="EMBL/GenBank/DDBJ databases">
        <authorList>
            <person name="Varghese N."/>
            <person name="Submissions S."/>
        </authorList>
    </citation>
    <scope>NUCLEOTIDE SEQUENCE [LARGE SCALE GENOMIC DNA]</scope>
    <source>
        <strain evidence="5">DSM 12395</strain>
    </source>
</reference>
<evidence type="ECO:0000313" key="4">
    <source>
        <dbReference type="EMBL" id="SHF18794.1"/>
    </source>
</evidence>